<dbReference type="InterPro" id="IPR013083">
    <property type="entry name" value="Znf_RING/FYVE/PHD"/>
</dbReference>
<organism evidence="5 6">
    <name type="scientific">Vanilla planifolia</name>
    <name type="common">Vanilla</name>
    <dbReference type="NCBI Taxonomy" id="51239"/>
    <lineage>
        <taxon>Eukaryota</taxon>
        <taxon>Viridiplantae</taxon>
        <taxon>Streptophyta</taxon>
        <taxon>Embryophyta</taxon>
        <taxon>Tracheophyta</taxon>
        <taxon>Spermatophyta</taxon>
        <taxon>Magnoliopsida</taxon>
        <taxon>Liliopsida</taxon>
        <taxon>Asparagales</taxon>
        <taxon>Orchidaceae</taxon>
        <taxon>Vanilloideae</taxon>
        <taxon>Vanilleae</taxon>
        <taxon>Vanilla</taxon>
    </lineage>
</organism>
<keyword evidence="1" id="KW-0863">Zinc-finger</keyword>
<dbReference type="PROSITE" id="PS50089">
    <property type="entry name" value="ZF_RING_2"/>
    <property type="match status" value="1"/>
</dbReference>
<dbReference type="InterPro" id="IPR051266">
    <property type="entry name" value="CLCR"/>
</dbReference>
<keyword evidence="1" id="KW-0862">Zinc</keyword>
<dbReference type="Pfam" id="PF13519">
    <property type="entry name" value="VWA_2"/>
    <property type="match status" value="1"/>
</dbReference>
<evidence type="ECO:0000313" key="6">
    <source>
        <dbReference type="Proteomes" id="UP000639772"/>
    </source>
</evidence>
<evidence type="ECO:0000313" key="5">
    <source>
        <dbReference type="EMBL" id="KAG0477580.1"/>
    </source>
</evidence>
<protein>
    <submittedName>
        <fullName evidence="5">Uncharacterized protein</fullName>
    </submittedName>
</protein>
<evidence type="ECO:0000256" key="1">
    <source>
        <dbReference type="PROSITE-ProRule" id="PRU00175"/>
    </source>
</evidence>
<name>A0A835UYX2_VANPL</name>
<feature type="region of interest" description="Disordered" evidence="2">
    <location>
        <begin position="205"/>
        <end position="226"/>
    </location>
</feature>
<dbReference type="OrthoDB" id="687730at2759"/>
<dbReference type="PANTHER" id="PTHR10579">
    <property type="entry name" value="CALCIUM-ACTIVATED CHLORIDE CHANNEL REGULATOR"/>
    <property type="match status" value="1"/>
</dbReference>
<dbReference type="PROSITE" id="PS50234">
    <property type="entry name" value="VWFA"/>
    <property type="match status" value="1"/>
</dbReference>
<dbReference type="InterPro" id="IPR002035">
    <property type="entry name" value="VWF_A"/>
</dbReference>
<dbReference type="SUPFAM" id="SSF53300">
    <property type="entry name" value="vWA-like"/>
    <property type="match status" value="1"/>
</dbReference>
<dbReference type="AlphaFoldDB" id="A0A835UYX2"/>
<evidence type="ECO:0000259" key="3">
    <source>
        <dbReference type="PROSITE" id="PS50089"/>
    </source>
</evidence>
<comment type="caution">
    <text evidence="5">The sequence shown here is derived from an EMBL/GenBank/DDBJ whole genome shotgun (WGS) entry which is preliminary data.</text>
</comment>
<dbReference type="Proteomes" id="UP000639772">
    <property type="component" value="Chromosome 6"/>
</dbReference>
<feature type="compositionally biased region" description="Basic and acidic residues" evidence="2">
    <location>
        <begin position="215"/>
        <end position="226"/>
    </location>
</feature>
<dbReference type="EMBL" id="JADCNM010000006">
    <property type="protein sequence ID" value="KAG0477580.1"/>
    <property type="molecule type" value="Genomic_DNA"/>
</dbReference>
<dbReference type="SUPFAM" id="SSF57850">
    <property type="entry name" value="RING/U-box"/>
    <property type="match status" value="1"/>
</dbReference>
<proteinExistence type="predicted"/>
<reference evidence="5 6" key="1">
    <citation type="journal article" date="2020" name="Nat. Food">
        <title>A phased Vanilla planifolia genome enables genetic improvement of flavour and production.</title>
        <authorList>
            <person name="Hasing T."/>
            <person name="Tang H."/>
            <person name="Brym M."/>
            <person name="Khazi F."/>
            <person name="Huang T."/>
            <person name="Chambers A.H."/>
        </authorList>
    </citation>
    <scope>NUCLEOTIDE SEQUENCE [LARGE SCALE GENOMIC DNA]</scope>
    <source>
        <tissue evidence="5">Leaf</tissue>
    </source>
</reference>
<evidence type="ECO:0000256" key="2">
    <source>
        <dbReference type="SAM" id="MobiDB-lite"/>
    </source>
</evidence>
<keyword evidence="1" id="KW-0479">Metal-binding</keyword>
<dbReference type="GO" id="GO:0008270">
    <property type="term" value="F:zinc ion binding"/>
    <property type="evidence" value="ECO:0007669"/>
    <property type="project" value="UniProtKB-KW"/>
</dbReference>
<dbReference type="PANTHER" id="PTHR10579:SF55">
    <property type="entry name" value="E3 UBIQUITIN-PROTEIN LIGASE WAV3"/>
    <property type="match status" value="1"/>
</dbReference>
<dbReference type="SMART" id="SM00184">
    <property type="entry name" value="RING"/>
    <property type="match status" value="1"/>
</dbReference>
<gene>
    <name evidence="5" type="ORF">HPP92_012299</name>
</gene>
<feature type="domain" description="VWFA" evidence="4">
    <location>
        <begin position="335"/>
        <end position="467"/>
    </location>
</feature>
<dbReference type="InterPro" id="IPR001841">
    <property type="entry name" value="Znf_RING"/>
</dbReference>
<dbReference type="InterPro" id="IPR036465">
    <property type="entry name" value="vWFA_dom_sf"/>
</dbReference>
<feature type="domain" description="RING-type" evidence="3">
    <location>
        <begin position="138"/>
        <end position="188"/>
    </location>
</feature>
<accession>A0A835UYX2</accession>
<dbReference type="Gene3D" id="3.30.40.10">
    <property type="entry name" value="Zinc/RING finger domain, C3HC4 (zinc finger)"/>
    <property type="match status" value="1"/>
</dbReference>
<dbReference type="Pfam" id="PF17123">
    <property type="entry name" value="zf-RING_11"/>
    <property type="match status" value="1"/>
</dbReference>
<feature type="region of interest" description="Disordered" evidence="2">
    <location>
        <begin position="14"/>
        <end position="77"/>
    </location>
</feature>
<feature type="compositionally biased region" description="Basic and acidic residues" evidence="2">
    <location>
        <begin position="15"/>
        <end position="24"/>
    </location>
</feature>
<dbReference type="Gene3D" id="3.40.50.410">
    <property type="entry name" value="von Willebrand factor, type A domain"/>
    <property type="match status" value="1"/>
</dbReference>
<sequence length="467" mass="50125">MGTGWRRAFCTSIPRDPEDAANRDKLHRRQRQCSPTSSPASCAKFGGVFSGGRSNNTSPTRLRCRAPSTPTDAAEDAANTYRCRNTSFAGPYTPPPPSSVGVKGSPRLLLTSSNPASPRSPFRFSLLKATLRLSRSRCGVCSQSVSTDQRTAVFTAECSHSFHFHCISAHFRSQSRSQSSCLTCPVCSASWHEVPLLSQANTLAVTPPPASKGKVSSDKPGEKELKQGKIYDDDEPLQISSTAHGGGALHFNPIPEAELEDELEGGSTHVGGSSSQATGFGVEVSVMPEAAVVSYDRANSQYVVLVRVRAPSPPNRSVSKVAASLMDPSCRAPIDLVTVLDVSGSMTAAKLQMLKHAMRLLISSLGPTDRLSIVAFSAGAKRLLPLIRMSRAGQRSARQIIERLIISGSSGEDGICIGHALRKATKVLEDRRQRNPVATIMLLSNGHQKEQPLQEDTSDPSQEFLHP</sequence>
<evidence type="ECO:0000259" key="4">
    <source>
        <dbReference type="PROSITE" id="PS50234"/>
    </source>
</evidence>
<feature type="region of interest" description="Disordered" evidence="2">
    <location>
        <begin position="444"/>
        <end position="467"/>
    </location>
</feature>